<proteinExistence type="predicted"/>
<dbReference type="RefSeq" id="WP_233053631.1">
    <property type="nucleotide sequence ID" value="NZ_JAIMJA010000014.1"/>
</dbReference>
<accession>A0ABS8WCB2</accession>
<keyword evidence="1" id="KW-0732">Signal</keyword>
<feature type="chain" id="PRO_5046938683" evidence="1">
    <location>
        <begin position="25"/>
        <end position="382"/>
    </location>
</feature>
<evidence type="ECO:0000313" key="3">
    <source>
        <dbReference type="Proteomes" id="UP001201273"/>
    </source>
</evidence>
<dbReference type="Proteomes" id="UP001201273">
    <property type="component" value="Unassembled WGS sequence"/>
</dbReference>
<comment type="caution">
    <text evidence="2">The sequence shown here is derived from an EMBL/GenBank/DDBJ whole genome shotgun (WGS) entry which is preliminary data.</text>
</comment>
<sequence>MQWRNWIVSLFMMLSSTLAAPSFADVVKLNFLEWGYLPIGYEARFQSYAKTRGVNVELNSVTPYITDFDSIYGALRTQKADVVMPANFFLKAHHSPLIKLLLPIDNSRLTNFQQLRPIFQQTQYDKEGKQHYAIAHSYALFSLAFDQDQFSQPPTSWRQLNNADNTGQFRVYCDQFEPVLISSMLALGESPALFENGQIIKDHALQKRVQNTLTTRLKTAQGFWGNQENNCADLRQQSLATTWGLELVKCNQENHQRWKIAVAEEGPIYSLDTLAIGKHLADQPDKLRAAYLLIDFLISQDQQALVLQGVPTVQGVNRLLNREFTAEEQAVLPDKALPEFDERLLIPPLSANIKNRYKRMMINALETSGTKTLSEQCNWDIN</sequence>
<evidence type="ECO:0000313" key="2">
    <source>
        <dbReference type="EMBL" id="MCE2595967.1"/>
    </source>
</evidence>
<keyword evidence="3" id="KW-1185">Reference proteome</keyword>
<reference evidence="2 3" key="1">
    <citation type="journal article" date="2022" name="Environ. Microbiol. Rep.">
        <title>Eco-phylogenetic analyses reveal divergent evolution of vitamin B12 metabolism in the marine bacterial family 'Psychromonadaceae'.</title>
        <authorList>
            <person name="Jin X."/>
            <person name="Yang Y."/>
            <person name="Cao H."/>
            <person name="Gao B."/>
            <person name="Zhao Z."/>
        </authorList>
    </citation>
    <scope>NUCLEOTIDE SEQUENCE [LARGE SCALE GENOMIC DNA]</scope>
    <source>
        <strain evidence="2 3">MKS20</strain>
    </source>
</reference>
<gene>
    <name evidence="2" type="ORF">K6Y31_14230</name>
</gene>
<dbReference type="SUPFAM" id="SSF53850">
    <property type="entry name" value="Periplasmic binding protein-like II"/>
    <property type="match status" value="1"/>
</dbReference>
<dbReference type="Pfam" id="PF13343">
    <property type="entry name" value="SBP_bac_6"/>
    <property type="match status" value="1"/>
</dbReference>
<name>A0ABS8WCB2_9GAMM</name>
<evidence type="ECO:0000256" key="1">
    <source>
        <dbReference type="SAM" id="SignalP"/>
    </source>
</evidence>
<organism evidence="2 3">
    <name type="scientific">Motilimonas cestriensis</name>
    <dbReference type="NCBI Taxonomy" id="2742685"/>
    <lineage>
        <taxon>Bacteria</taxon>
        <taxon>Pseudomonadati</taxon>
        <taxon>Pseudomonadota</taxon>
        <taxon>Gammaproteobacteria</taxon>
        <taxon>Alteromonadales</taxon>
        <taxon>Alteromonadales genera incertae sedis</taxon>
        <taxon>Motilimonas</taxon>
    </lineage>
</organism>
<dbReference type="Gene3D" id="3.40.190.10">
    <property type="entry name" value="Periplasmic binding protein-like II"/>
    <property type="match status" value="2"/>
</dbReference>
<protein>
    <submittedName>
        <fullName evidence="2">PotD/PotF family extracellular solute-binding protein</fullName>
    </submittedName>
</protein>
<feature type="signal peptide" evidence="1">
    <location>
        <begin position="1"/>
        <end position="24"/>
    </location>
</feature>
<dbReference type="EMBL" id="JAIMJA010000014">
    <property type="protein sequence ID" value="MCE2595967.1"/>
    <property type="molecule type" value="Genomic_DNA"/>
</dbReference>